<dbReference type="PANTHER" id="PTHR43798:SF33">
    <property type="entry name" value="HYDROLASE, PUTATIVE (AFU_ORTHOLOGUE AFUA_2G14860)-RELATED"/>
    <property type="match status" value="1"/>
</dbReference>
<reference evidence="2" key="1">
    <citation type="submission" date="2019-01" db="EMBL/GenBank/DDBJ databases">
        <title>Draft genome sequences of three monokaryotic isolates of the white-rot basidiomycete fungus Dichomitus squalens.</title>
        <authorList>
            <consortium name="DOE Joint Genome Institute"/>
            <person name="Lopez S.C."/>
            <person name="Andreopoulos B."/>
            <person name="Pangilinan J."/>
            <person name="Lipzen A."/>
            <person name="Riley R."/>
            <person name="Ahrendt S."/>
            <person name="Ng V."/>
            <person name="Barry K."/>
            <person name="Daum C."/>
            <person name="Grigoriev I.V."/>
            <person name="Hilden K.S."/>
            <person name="Makela M.R."/>
            <person name="de Vries R.P."/>
        </authorList>
    </citation>
    <scope>NUCLEOTIDE SEQUENCE [LARGE SCALE GENOMIC DNA]</scope>
    <source>
        <strain evidence="2">OM18370.1</strain>
    </source>
</reference>
<evidence type="ECO:0000259" key="1">
    <source>
        <dbReference type="Pfam" id="PF00561"/>
    </source>
</evidence>
<dbReference type="InterPro" id="IPR000073">
    <property type="entry name" value="AB_hydrolase_1"/>
</dbReference>
<proteinExistence type="predicted"/>
<dbReference type="AlphaFoldDB" id="A0A4V2JZ81"/>
<sequence length="293" mass="32503">MTSRVRILTSPDGTRIWAESSGDASKPPIVFVHGLSCTALGWDKQFADVDLKKTFHLVRYEMRGHGRSGKPLDEKDYASIRIAEDFKTVCDAFGVVKPFMVGWSLGGCIAVDVITAYGPEYISGIVYVGGSILALNYHPPCKHPLMEELWPVISSLEADDMSGGAEAFVDSCVKEPLPYDVKLLWMGGFIMQPRAARYWSIRRVQDHTVWETTARQVPVLIVQGKEDLHCLYENMISIARRIYDDVSVKLMDGIGHSPHFENAAETNQAIAAWVKGVVEGKVSTLRVALGQFL</sequence>
<name>A0A4V2JZ81_9APHY</name>
<dbReference type="Proteomes" id="UP000292957">
    <property type="component" value="Unassembled WGS sequence"/>
</dbReference>
<dbReference type="Gene3D" id="3.40.50.1820">
    <property type="entry name" value="alpha/beta hydrolase"/>
    <property type="match status" value="1"/>
</dbReference>
<dbReference type="EMBL" id="ML143489">
    <property type="protein sequence ID" value="TBU24033.1"/>
    <property type="molecule type" value="Genomic_DNA"/>
</dbReference>
<dbReference type="InterPro" id="IPR029058">
    <property type="entry name" value="AB_hydrolase_fold"/>
</dbReference>
<organism evidence="2">
    <name type="scientific">Dichomitus squalens</name>
    <dbReference type="NCBI Taxonomy" id="114155"/>
    <lineage>
        <taxon>Eukaryota</taxon>
        <taxon>Fungi</taxon>
        <taxon>Dikarya</taxon>
        <taxon>Basidiomycota</taxon>
        <taxon>Agaricomycotina</taxon>
        <taxon>Agaricomycetes</taxon>
        <taxon>Polyporales</taxon>
        <taxon>Polyporaceae</taxon>
        <taxon>Dichomitus</taxon>
    </lineage>
</organism>
<feature type="domain" description="AB hydrolase-1" evidence="1">
    <location>
        <begin position="27"/>
        <end position="137"/>
    </location>
</feature>
<dbReference type="SUPFAM" id="SSF53474">
    <property type="entry name" value="alpha/beta-Hydrolases"/>
    <property type="match status" value="1"/>
</dbReference>
<protein>
    <submittedName>
        <fullName evidence="2">Alpha/Beta hydrolase protein</fullName>
    </submittedName>
</protein>
<gene>
    <name evidence="2" type="ORF">BD311DRAFT_672639</name>
</gene>
<evidence type="ECO:0000313" key="2">
    <source>
        <dbReference type="EMBL" id="TBU24033.1"/>
    </source>
</evidence>
<dbReference type="Pfam" id="PF00561">
    <property type="entry name" value="Abhydrolase_1"/>
    <property type="match status" value="1"/>
</dbReference>
<dbReference type="OrthoDB" id="408373at2759"/>
<accession>A0A4V2JZ81</accession>
<dbReference type="InterPro" id="IPR050266">
    <property type="entry name" value="AB_hydrolase_sf"/>
</dbReference>
<keyword evidence="2" id="KW-0378">Hydrolase</keyword>
<dbReference type="GO" id="GO:0016787">
    <property type="term" value="F:hydrolase activity"/>
    <property type="evidence" value="ECO:0007669"/>
    <property type="project" value="UniProtKB-KW"/>
</dbReference>
<dbReference type="PANTHER" id="PTHR43798">
    <property type="entry name" value="MONOACYLGLYCEROL LIPASE"/>
    <property type="match status" value="1"/>
</dbReference>
<dbReference type="GO" id="GO:0016020">
    <property type="term" value="C:membrane"/>
    <property type="evidence" value="ECO:0007669"/>
    <property type="project" value="TreeGrafter"/>
</dbReference>